<dbReference type="CDD" id="cd06257">
    <property type="entry name" value="DnaJ"/>
    <property type="match status" value="1"/>
</dbReference>
<dbReference type="KEGG" id="vg:9887572"/>
<gene>
    <name evidence="5" type="ORF">crov170</name>
</gene>
<dbReference type="SMART" id="SM00271">
    <property type="entry name" value="DnaJ"/>
    <property type="match status" value="1"/>
</dbReference>
<dbReference type="GeneID" id="9887572"/>
<evidence type="ECO:0000256" key="2">
    <source>
        <dbReference type="ARBA" id="ARBA00022490"/>
    </source>
</evidence>
<sequence length="251" mass="29679">MALTVDFDELPYDLFQLLEVSEECTSRDIKKAYKKAVLKYHPDKNYNANEEYFSWISLANKILSNPEHRDLYIEWKKWKDDHLRLRNQYKNAKINVDNSKTYQELEEELNKKHKFNVEEVDKPLAPELLNNKLKDLQNSRNNLVIPKENIKNMEVAINNLKKNQAVTKKQEILEYTGQITTLTNTSGFASLDSYNKLYRENDKVATDNVTSLSDAFKLSPYLDYTPDNITLEEKLKNYRDVSYFKKYNKLN</sequence>
<dbReference type="SUPFAM" id="SSF46565">
    <property type="entry name" value="Chaperone J-domain"/>
    <property type="match status" value="1"/>
</dbReference>
<dbReference type="InterPro" id="IPR001623">
    <property type="entry name" value="DnaJ_domain"/>
</dbReference>
<dbReference type="OrthoDB" id="26421at10239"/>
<dbReference type="InterPro" id="IPR036869">
    <property type="entry name" value="J_dom_sf"/>
</dbReference>
<feature type="domain" description="J" evidence="4">
    <location>
        <begin position="13"/>
        <end position="76"/>
    </location>
</feature>
<keyword evidence="2" id="KW-0963">Cytoplasm</keyword>
<reference evidence="5 6" key="1">
    <citation type="journal article" date="2010" name="Proc. Natl. Acad. Sci. U.S.A.">
        <title>Giant virus with a remarkable complement of genes infects marine zooplankton.</title>
        <authorList>
            <person name="Fischer M.G."/>
            <person name="Allen M.J."/>
            <person name="Wilson W.H."/>
            <person name="Suttle C.A."/>
        </authorList>
    </citation>
    <scope>NUCLEOTIDE SEQUENCE [LARGE SCALE GENOMIC DNA]</scope>
    <source>
        <strain evidence="5 6">BV-PW1</strain>
    </source>
</reference>
<proteinExistence type="predicted"/>
<evidence type="ECO:0000256" key="3">
    <source>
        <dbReference type="ARBA" id="ARBA00023186"/>
    </source>
</evidence>
<evidence type="ECO:0000256" key="1">
    <source>
        <dbReference type="ARBA" id="ARBA00004496"/>
    </source>
</evidence>
<dbReference type="PRINTS" id="PR00625">
    <property type="entry name" value="JDOMAIN"/>
</dbReference>
<keyword evidence="6" id="KW-1185">Reference proteome</keyword>
<organism evidence="5 6">
    <name type="scientific">Cafeteria roenbergensis virus (strain BV-PW1)</name>
    <name type="common">CroV</name>
    <dbReference type="NCBI Taxonomy" id="693272"/>
    <lineage>
        <taxon>Viruses</taxon>
        <taxon>Varidnaviria</taxon>
        <taxon>Bamfordvirae</taxon>
        <taxon>Nucleocytoviricota</taxon>
        <taxon>Megaviricetes</taxon>
        <taxon>Imitervirales</taxon>
        <taxon>Mimiviridae</taxon>
        <taxon>Aliimimivirinae</taxon>
        <taxon>Rheavirus</taxon>
        <taxon>Rheavirus sinusmexicani</taxon>
    </lineage>
</organism>
<dbReference type="Gene3D" id="1.10.287.110">
    <property type="entry name" value="DnaJ domain"/>
    <property type="match status" value="1"/>
</dbReference>
<dbReference type="InterPro" id="IPR052094">
    <property type="entry name" value="Pre-mRNA-splicing_ERAD"/>
</dbReference>
<protein>
    <submittedName>
        <fullName evidence="5">Putative DnaJ/Hsp40</fullName>
    </submittedName>
</protein>
<dbReference type="Proteomes" id="UP000029781">
    <property type="component" value="Segment"/>
</dbReference>
<name>E3T4U0_CROVB</name>
<evidence type="ECO:0000313" key="6">
    <source>
        <dbReference type="Proteomes" id="UP000029781"/>
    </source>
</evidence>
<organismHost>
    <name type="scientific">Cafeteria roenbergensis</name>
    <name type="common">Marine flagellate</name>
    <dbReference type="NCBI Taxonomy" id="33653"/>
</organismHost>
<dbReference type="PANTHER" id="PTHR44313">
    <property type="entry name" value="DNAJ HOMOLOG SUBFAMILY C MEMBER 17"/>
    <property type="match status" value="1"/>
</dbReference>
<dbReference type="GO" id="GO:0000390">
    <property type="term" value="P:spliceosomal complex disassembly"/>
    <property type="evidence" value="ECO:0007669"/>
    <property type="project" value="TreeGrafter"/>
</dbReference>
<keyword evidence="3" id="KW-0143">Chaperone</keyword>
<dbReference type="PANTHER" id="PTHR44313:SF1">
    <property type="entry name" value="DNAJ HOMOLOG SUBFAMILY C MEMBER 17"/>
    <property type="match status" value="1"/>
</dbReference>
<accession>E3T4U0</accession>
<evidence type="ECO:0000313" key="5">
    <source>
        <dbReference type="EMBL" id="ADO67203.1"/>
    </source>
</evidence>
<dbReference type="Pfam" id="PF00226">
    <property type="entry name" value="DnaJ"/>
    <property type="match status" value="1"/>
</dbReference>
<dbReference type="PROSITE" id="PS50076">
    <property type="entry name" value="DNAJ_2"/>
    <property type="match status" value="1"/>
</dbReference>
<comment type="subcellular location">
    <subcellularLocation>
        <location evidence="1">Cytoplasm</location>
    </subcellularLocation>
</comment>
<dbReference type="EMBL" id="GU244497">
    <property type="protein sequence ID" value="ADO67203.1"/>
    <property type="molecule type" value="Genomic_DNA"/>
</dbReference>
<evidence type="ECO:0000259" key="4">
    <source>
        <dbReference type="PROSITE" id="PS50076"/>
    </source>
</evidence>
<dbReference type="RefSeq" id="YP_003969802.1">
    <property type="nucleotide sequence ID" value="NC_014637.1"/>
</dbReference>